<evidence type="ECO:0000313" key="2">
    <source>
        <dbReference type="Proteomes" id="UP000821865"/>
    </source>
</evidence>
<dbReference type="Proteomes" id="UP000821865">
    <property type="component" value="Chromosome 3"/>
</dbReference>
<protein>
    <submittedName>
        <fullName evidence="1">Uncharacterized protein</fullName>
    </submittedName>
</protein>
<proteinExistence type="predicted"/>
<dbReference type="EMBL" id="CM023472">
    <property type="protein sequence ID" value="KAH7959097.1"/>
    <property type="molecule type" value="Genomic_DNA"/>
</dbReference>
<sequence length="205" mass="23428">MVRYLAFLFVFVTTSAIAVQSAAVVRLSIEQAEERVRELSRLLHDIKNEEWRLHSIHKAAGPSGQTVYCDMTTDGGGWTVIQRRGQFGNSVYHFYRNWTEYAMGFGDPAEEYWIGWDAMVQGNCQNFSTFDRDNDSGPGNCAVLYRGGWWYSQCHASNLNGLNLNGPHESYADGIEWSVRGHPGRLYHYSYPEVQMMIRPSWVIA</sequence>
<comment type="caution">
    <text evidence="1">The sequence shown here is derived from an EMBL/GenBank/DDBJ whole genome shotgun (WGS) entry which is preliminary data.</text>
</comment>
<gene>
    <name evidence="1" type="ORF">HPB49_008245</name>
</gene>
<accession>A0ACB8D3G4</accession>
<reference evidence="1" key="1">
    <citation type="submission" date="2020-05" db="EMBL/GenBank/DDBJ databases">
        <title>Large-scale comparative analyses of tick genomes elucidate their genetic diversity and vector capacities.</title>
        <authorList>
            <person name="Jia N."/>
            <person name="Wang J."/>
            <person name="Shi W."/>
            <person name="Du L."/>
            <person name="Sun Y."/>
            <person name="Zhan W."/>
            <person name="Jiang J."/>
            <person name="Wang Q."/>
            <person name="Zhang B."/>
            <person name="Ji P."/>
            <person name="Sakyi L.B."/>
            <person name="Cui X."/>
            <person name="Yuan T."/>
            <person name="Jiang B."/>
            <person name="Yang W."/>
            <person name="Lam T.T.-Y."/>
            <person name="Chang Q."/>
            <person name="Ding S."/>
            <person name="Wang X."/>
            <person name="Zhu J."/>
            <person name="Ruan X."/>
            <person name="Zhao L."/>
            <person name="Wei J."/>
            <person name="Que T."/>
            <person name="Du C."/>
            <person name="Cheng J."/>
            <person name="Dai P."/>
            <person name="Han X."/>
            <person name="Huang E."/>
            <person name="Gao Y."/>
            <person name="Liu J."/>
            <person name="Shao H."/>
            <person name="Ye R."/>
            <person name="Li L."/>
            <person name="Wei W."/>
            <person name="Wang X."/>
            <person name="Wang C."/>
            <person name="Yang T."/>
            <person name="Huo Q."/>
            <person name="Li W."/>
            <person name="Guo W."/>
            <person name="Chen H."/>
            <person name="Zhou L."/>
            <person name="Ni X."/>
            <person name="Tian J."/>
            <person name="Zhou Y."/>
            <person name="Sheng Y."/>
            <person name="Liu T."/>
            <person name="Pan Y."/>
            <person name="Xia L."/>
            <person name="Li J."/>
            <person name="Zhao F."/>
            <person name="Cao W."/>
        </authorList>
    </citation>
    <scope>NUCLEOTIDE SEQUENCE</scope>
    <source>
        <strain evidence="1">Dsil-2018</strain>
    </source>
</reference>
<evidence type="ECO:0000313" key="1">
    <source>
        <dbReference type="EMBL" id="KAH7959097.1"/>
    </source>
</evidence>
<organism evidence="1 2">
    <name type="scientific">Dermacentor silvarum</name>
    <name type="common">Tick</name>
    <dbReference type="NCBI Taxonomy" id="543639"/>
    <lineage>
        <taxon>Eukaryota</taxon>
        <taxon>Metazoa</taxon>
        <taxon>Ecdysozoa</taxon>
        <taxon>Arthropoda</taxon>
        <taxon>Chelicerata</taxon>
        <taxon>Arachnida</taxon>
        <taxon>Acari</taxon>
        <taxon>Parasitiformes</taxon>
        <taxon>Ixodida</taxon>
        <taxon>Ixodoidea</taxon>
        <taxon>Ixodidae</taxon>
        <taxon>Rhipicephalinae</taxon>
        <taxon>Dermacentor</taxon>
    </lineage>
</organism>
<name>A0ACB8D3G4_DERSI</name>
<keyword evidence="2" id="KW-1185">Reference proteome</keyword>